<keyword evidence="4 5" id="KW-0720">Serine protease</keyword>
<dbReference type="SUPFAM" id="SSF52743">
    <property type="entry name" value="Subtilisin-like"/>
    <property type="match status" value="1"/>
</dbReference>
<evidence type="ECO:0000259" key="6">
    <source>
        <dbReference type="Pfam" id="PF00082"/>
    </source>
</evidence>
<name>A0ABQ2Y8C0_9ACTN</name>
<dbReference type="InterPro" id="IPR050131">
    <property type="entry name" value="Peptidase_S8_subtilisin-like"/>
</dbReference>
<evidence type="ECO:0000313" key="8">
    <source>
        <dbReference type="Proteomes" id="UP000659223"/>
    </source>
</evidence>
<keyword evidence="2 5" id="KW-0645">Protease</keyword>
<dbReference type="InterPro" id="IPR023827">
    <property type="entry name" value="Peptidase_S8_Asp-AS"/>
</dbReference>
<dbReference type="PROSITE" id="PS51892">
    <property type="entry name" value="SUBTILASE"/>
    <property type="match status" value="1"/>
</dbReference>
<keyword evidence="3 5" id="KW-0378">Hydrolase</keyword>
<accession>A0ABQ2Y8C0</accession>
<evidence type="ECO:0000256" key="2">
    <source>
        <dbReference type="ARBA" id="ARBA00022670"/>
    </source>
</evidence>
<dbReference type="PANTHER" id="PTHR43806">
    <property type="entry name" value="PEPTIDASE S8"/>
    <property type="match status" value="1"/>
</dbReference>
<dbReference type="PRINTS" id="PR00723">
    <property type="entry name" value="SUBTILISIN"/>
</dbReference>
<dbReference type="PANTHER" id="PTHR43806:SF11">
    <property type="entry name" value="CEREVISIN-RELATED"/>
    <property type="match status" value="1"/>
</dbReference>
<reference evidence="8" key="1">
    <citation type="journal article" date="2019" name="Int. J. Syst. Evol. Microbiol.">
        <title>The Global Catalogue of Microorganisms (GCM) 10K type strain sequencing project: providing services to taxonomists for standard genome sequencing and annotation.</title>
        <authorList>
            <consortium name="The Broad Institute Genomics Platform"/>
            <consortium name="The Broad Institute Genome Sequencing Center for Infectious Disease"/>
            <person name="Wu L."/>
            <person name="Ma J."/>
        </authorList>
    </citation>
    <scope>NUCLEOTIDE SEQUENCE [LARGE SCALE GENOMIC DNA]</scope>
    <source>
        <strain evidence="8">JCM 4586</strain>
    </source>
</reference>
<comment type="caution">
    <text evidence="7">The sequence shown here is derived from an EMBL/GenBank/DDBJ whole genome shotgun (WGS) entry which is preliminary data.</text>
</comment>
<gene>
    <name evidence="7" type="ORF">GCM10010324_19640</name>
</gene>
<dbReference type="Pfam" id="PF00082">
    <property type="entry name" value="Peptidase_S8"/>
    <property type="match status" value="2"/>
</dbReference>
<dbReference type="RefSeq" id="WP_190021244.1">
    <property type="nucleotide sequence ID" value="NZ_BMUT01000003.1"/>
</dbReference>
<sequence>MEYRKLAPSLAAAYERYRQDDVSSLRRQSASLGWVSVDEPAKPTRAVVSLICTPGATLDKVGYEGLEINRGGDRIRTAIVPFDGLETLAEHHEIERIVSAHLMRPYLDAARTSVGLDSFQNTTSLTGKDVLVGIVDTGIDPHHPAFTGRIERIWDQTLHGPGVPEGAYGMELKGSHITQSRDTEGHGSHVSGIFAGADSTYGGVAPDARIVAVKTNFLDPGIIAGVQYVFRIGQEMGLPTVVNLSLGGHYDPHDGSDSMSQAIDDETGPGRIVCCAAGNEGTDDIHARVPVDGTAVKSLPCIPDIKGRRHDFMLNGWYATDSRFEVAVAAPSGHSTEFQPLLPTTQNPAGTYDLPDGKVEIATPETNSLNNDRNFFIMVRPERRSLSPGLLPTWQLLIRGSGASDRGTADVWILDTSGHARFNGPMTSDDMKIGSPGCASSVITVAAYATKTTWEDIDHDQFSAPWLRLHDIADFSSEGPLRDGARKPDVTAPGAMVVSSLSQDSEPDRELTLDTAHVALQGTSMASPFLAGVCALLLERDNNLDPARVKKILKDHSARPHSHAGEFDQKWGYGLIDAAGL</sequence>
<feature type="active site" description="Charge relay system" evidence="5">
    <location>
        <position position="136"/>
    </location>
</feature>
<dbReference type="Gene3D" id="2.60.120.1290">
    <property type="match status" value="1"/>
</dbReference>
<feature type="active site" description="Charge relay system" evidence="5">
    <location>
        <position position="186"/>
    </location>
</feature>
<dbReference type="Proteomes" id="UP000659223">
    <property type="component" value="Unassembled WGS sequence"/>
</dbReference>
<evidence type="ECO:0000256" key="4">
    <source>
        <dbReference type="ARBA" id="ARBA00022825"/>
    </source>
</evidence>
<evidence type="ECO:0000313" key="7">
    <source>
        <dbReference type="EMBL" id="GGX74375.1"/>
    </source>
</evidence>
<proteinExistence type="inferred from homology"/>
<dbReference type="Gene3D" id="3.40.50.200">
    <property type="entry name" value="Peptidase S8/S53 domain"/>
    <property type="match status" value="1"/>
</dbReference>
<evidence type="ECO:0000256" key="1">
    <source>
        <dbReference type="ARBA" id="ARBA00011073"/>
    </source>
</evidence>
<feature type="active site" description="Charge relay system" evidence="5">
    <location>
        <position position="524"/>
    </location>
</feature>
<keyword evidence="8" id="KW-1185">Reference proteome</keyword>
<dbReference type="EMBL" id="BMUT01000003">
    <property type="protein sequence ID" value="GGX74375.1"/>
    <property type="molecule type" value="Genomic_DNA"/>
</dbReference>
<comment type="similarity">
    <text evidence="1 5">Belongs to the peptidase S8 family.</text>
</comment>
<evidence type="ECO:0000256" key="3">
    <source>
        <dbReference type="ARBA" id="ARBA00022801"/>
    </source>
</evidence>
<dbReference type="InterPro" id="IPR036852">
    <property type="entry name" value="Peptidase_S8/S53_dom_sf"/>
</dbReference>
<dbReference type="InterPro" id="IPR000209">
    <property type="entry name" value="Peptidase_S8/S53_dom"/>
</dbReference>
<dbReference type="PROSITE" id="PS00136">
    <property type="entry name" value="SUBTILASE_ASP"/>
    <property type="match status" value="1"/>
</dbReference>
<dbReference type="InterPro" id="IPR015500">
    <property type="entry name" value="Peptidase_S8_subtilisin-rel"/>
</dbReference>
<feature type="domain" description="Peptidase S8/S53" evidence="6">
    <location>
        <begin position="127"/>
        <end position="281"/>
    </location>
</feature>
<feature type="domain" description="Peptidase S8/S53" evidence="6">
    <location>
        <begin position="427"/>
        <end position="574"/>
    </location>
</feature>
<organism evidence="7 8">
    <name type="scientific">Streptomyces hiroshimensis</name>
    <dbReference type="NCBI Taxonomy" id="66424"/>
    <lineage>
        <taxon>Bacteria</taxon>
        <taxon>Bacillati</taxon>
        <taxon>Actinomycetota</taxon>
        <taxon>Actinomycetes</taxon>
        <taxon>Kitasatosporales</taxon>
        <taxon>Streptomycetaceae</taxon>
        <taxon>Streptomyces</taxon>
    </lineage>
</organism>
<evidence type="ECO:0000256" key="5">
    <source>
        <dbReference type="PROSITE-ProRule" id="PRU01240"/>
    </source>
</evidence>
<protein>
    <recommendedName>
        <fullName evidence="6">Peptidase S8/S53 domain-containing protein</fullName>
    </recommendedName>
</protein>